<gene>
    <name evidence="1" type="ORF">KTA_02120</name>
</gene>
<sequence>MWIVAQYLPVSFFSLRPASATSSGGQTLLVPTPFAIKMALLSTLIRTRGLAEGERLFPSLRDLPIALEPPEQAVVIKGFSKIRRELKDKSNPEKAARARLEKEYPFQPTIAYREYVSYYGSLRLACEVAEESPLAAVLPELLIGLNYLGKRGGFVQIVEPPQPRAELPAGTFLLLTASRQEAFPIEGTLQVLDDCGPKLTFAQANIYTDERIVLNRDRVLRHVVLPYQRWRSSHAYSWYRRLPLS</sequence>
<evidence type="ECO:0008006" key="2">
    <source>
        <dbReference type="Google" id="ProtNLM"/>
    </source>
</evidence>
<name>A0A455SUB5_9CHLR</name>
<dbReference type="AlphaFoldDB" id="A0A455SUB5"/>
<protein>
    <recommendedName>
        <fullName evidence="2">CRISPR-associated protein Cas5</fullName>
    </recommendedName>
</protein>
<evidence type="ECO:0000313" key="1">
    <source>
        <dbReference type="EMBL" id="BBH92013.1"/>
    </source>
</evidence>
<accession>A0A455SUB5</accession>
<proteinExistence type="predicted"/>
<dbReference type="EMBL" id="AP019377">
    <property type="protein sequence ID" value="BBH92013.1"/>
    <property type="molecule type" value="Genomic_DNA"/>
</dbReference>
<reference evidence="1" key="1">
    <citation type="submission" date="2018-12" db="EMBL/GenBank/DDBJ databases">
        <title>Novel natural products biosynthetic potential of the class Ktedonobacteria.</title>
        <authorList>
            <person name="Zheng Y."/>
            <person name="Saitou A."/>
            <person name="Wang C.M."/>
            <person name="Toyoda A."/>
            <person name="Minakuchi Y."/>
            <person name="Sekiguchi Y."/>
            <person name="Ueda K."/>
            <person name="Takano H."/>
            <person name="Sakai Y."/>
            <person name="Yokota A."/>
            <person name="Yabe S."/>
        </authorList>
    </citation>
    <scope>NUCLEOTIDE SEQUENCE</scope>
    <source>
        <strain evidence="1">A3-2</strain>
    </source>
</reference>
<organism evidence="1">
    <name type="scientific">Thermogemmatispora argillosa</name>
    <dbReference type="NCBI Taxonomy" id="2045280"/>
    <lineage>
        <taxon>Bacteria</taxon>
        <taxon>Bacillati</taxon>
        <taxon>Chloroflexota</taxon>
        <taxon>Ktedonobacteria</taxon>
        <taxon>Thermogemmatisporales</taxon>
        <taxon>Thermogemmatisporaceae</taxon>
        <taxon>Thermogemmatispora</taxon>
    </lineage>
</organism>